<evidence type="ECO:0000259" key="1">
    <source>
        <dbReference type="Pfam" id="PF01526"/>
    </source>
</evidence>
<dbReference type="Pfam" id="PF01526">
    <property type="entry name" value="DDE_Tnp_Tn3"/>
    <property type="match status" value="1"/>
</dbReference>
<feature type="domain" description="Tn3 transposase DDE" evidence="1">
    <location>
        <begin position="45"/>
        <end position="84"/>
    </location>
</feature>
<accession>A0ABN3XBS8</accession>
<name>A0ABN3XBS8_9ACTN</name>
<keyword evidence="3" id="KW-1185">Reference proteome</keyword>
<gene>
    <name evidence="2" type="ORF">GCM10010446_33390</name>
</gene>
<comment type="caution">
    <text evidence="2">The sequence shown here is derived from an EMBL/GenBank/DDBJ whole genome shotgun (WGS) entry which is preliminary data.</text>
</comment>
<evidence type="ECO:0000313" key="3">
    <source>
        <dbReference type="Proteomes" id="UP001500403"/>
    </source>
</evidence>
<dbReference type="EMBL" id="BAAAUD010000034">
    <property type="protein sequence ID" value="GAA2945405.1"/>
    <property type="molecule type" value="Genomic_DNA"/>
</dbReference>
<proteinExistence type="predicted"/>
<protein>
    <recommendedName>
        <fullName evidence="1">Tn3 transposase DDE domain-containing protein</fullName>
    </recommendedName>
</protein>
<evidence type="ECO:0000313" key="2">
    <source>
        <dbReference type="EMBL" id="GAA2945405.1"/>
    </source>
</evidence>
<organism evidence="2 3">
    <name type="scientific">Streptomyces enissocaesilis</name>
    <dbReference type="NCBI Taxonomy" id="332589"/>
    <lineage>
        <taxon>Bacteria</taxon>
        <taxon>Bacillati</taxon>
        <taxon>Actinomycetota</taxon>
        <taxon>Actinomycetes</taxon>
        <taxon>Kitasatosporales</taxon>
        <taxon>Streptomycetaceae</taxon>
        <taxon>Streptomyces</taxon>
        <taxon>Streptomyces rochei group</taxon>
    </lineage>
</organism>
<dbReference type="Proteomes" id="UP001500403">
    <property type="component" value="Unassembled WGS sequence"/>
</dbReference>
<dbReference type="InterPro" id="IPR002513">
    <property type="entry name" value="Tn3_Tnp_DDE_dom"/>
</dbReference>
<reference evidence="2 3" key="1">
    <citation type="journal article" date="2019" name="Int. J. Syst. Evol. Microbiol.">
        <title>The Global Catalogue of Microorganisms (GCM) 10K type strain sequencing project: providing services to taxonomists for standard genome sequencing and annotation.</title>
        <authorList>
            <consortium name="The Broad Institute Genomics Platform"/>
            <consortium name="The Broad Institute Genome Sequencing Center for Infectious Disease"/>
            <person name="Wu L."/>
            <person name="Ma J."/>
        </authorList>
    </citation>
    <scope>NUCLEOTIDE SEQUENCE [LARGE SCALE GENOMIC DNA]</scope>
    <source>
        <strain evidence="2 3">JCM 9088</strain>
    </source>
</reference>
<sequence>MVATRKQRVGVVSRSAPAHCSASIGYTITRDAISGVLSACAVWALGNTLLMQQALADPKWADMLTDADRRALSPRFWTHVNPYGSNWT</sequence>